<sequence length="149" mass="17208">MDNHTVLDDSFTQNDTSKLPSANAGLRFLNYLIDTIVLYLVFFAGTIMLLSTRVISDSFLDSTMFSFSGIIVFFFYYLIFETISNGRTIGKYITRTRVIKENGEKPRFKDYFIRSVSRFIPFEQFSAFSKNAHMWHDGFASTRVVKING</sequence>
<dbReference type="OrthoDB" id="762068at2"/>
<evidence type="ECO:0000256" key="6">
    <source>
        <dbReference type="SAM" id="Phobius"/>
    </source>
</evidence>
<comment type="caution">
    <text evidence="8">The sequence shown here is derived from an EMBL/GenBank/DDBJ whole genome shotgun (WGS) entry which is preliminary data.</text>
</comment>
<feature type="transmembrane region" description="Helical" evidence="6">
    <location>
        <begin position="28"/>
        <end position="50"/>
    </location>
</feature>
<evidence type="ECO:0000313" key="9">
    <source>
        <dbReference type="Proteomes" id="UP000435357"/>
    </source>
</evidence>
<proteinExistence type="predicted"/>
<dbReference type="EMBL" id="WACR01000003">
    <property type="protein sequence ID" value="KAB1065103.1"/>
    <property type="molecule type" value="Genomic_DNA"/>
</dbReference>
<dbReference type="InterPro" id="IPR010432">
    <property type="entry name" value="RDD"/>
</dbReference>
<feature type="domain" description="RDD" evidence="7">
    <location>
        <begin position="22"/>
        <end position="127"/>
    </location>
</feature>
<keyword evidence="2" id="KW-1003">Cell membrane</keyword>
<protein>
    <submittedName>
        <fullName evidence="8">RDD family protein</fullName>
    </submittedName>
</protein>
<dbReference type="PANTHER" id="PTHR36115">
    <property type="entry name" value="PROLINE-RICH ANTIGEN HOMOLOG-RELATED"/>
    <property type="match status" value="1"/>
</dbReference>
<keyword evidence="9" id="KW-1185">Reference proteome</keyword>
<dbReference type="InterPro" id="IPR051791">
    <property type="entry name" value="Pra-immunoreactive"/>
</dbReference>
<evidence type="ECO:0000256" key="3">
    <source>
        <dbReference type="ARBA" id="ARBA00022692"/>
    </source>
</evidence>
<gene>
    <name evidence="8" type="ORF">F3059_03900</name>
</gene>
<dbReference type="Proteomes" id="UP000435357">
    <property type="component" value="Unassembled WGS sequence"/>
</dbReference>
<dbReference type="Pfam" id="PF06271">
    <property type="entry name" value="RDD"/>
    <property type="match status" value="1"/>
</dbReference>
<keyword evidence="5 6" id="KW-0472">Membrane</keyword>
<dbReference type="GO" id="GO:0005886">
    <property type="term" value="C:plasma membrane"/>
    <property type="evidence" value="ECO:0007669"/>
    <property type="project" value="UniProtKB-SubCell"/>
</dbReference>
<reference evidence="8 9" key="1">
    <citation type="submission" date="2019-09" db="EMBL/GenBank/DDBJ databases">
        <title>Genomes of Cryomorphaceae.</title>
        <authorList>
            <person name="Bowman J.P."/>
        </authorList>
    </citation>
    <scope>NUCLEOTIDE SEQUENCE [LARGE SCALE GENOMIC DNA]</scope>
    <source>
        <strain evidence="8 9">KCTC 52047</strain>
    </source>
</reference>
<name>A0A6N6M5X1_9FLAO</name>
<comment type="subcellular location">
    <subcellularLocation>
        <location evidence="1">Cell membrane</location>
        <topology evidence="1">Multi-pass membrane protein</topology>
    </subcellularLocation>
</comment>
<evidence type="ECO:0000313" key="8">
    <source>
        <dbReference type="EMBL" id="KAB1065103.1"/>
    </source>
</evidence>
<evidence type="ECO:0000259" key="7">
    <source>
        <dbReference type="Pfam" id="PF06271"/>
    </source>
</evidence>
<dbReference type="RefSeq" id="WP_151166696.1">
    <property type="nucleotide sequence ID" value="NZ_WACR01000003.1"/>
</dbReference>
<evidence type="ECO:0000256" key="2">
    <source>
        <dbReference type="ARBA" id="ARBA00022475"/>
    </source>
</evidence>
<accession>A0A6N6M5X1</accession>
<dbReference type="PANTHER" id="PTHR36115:SF4">
    <property type="entry name" value="MEMBRANE PROTEIN"/>
    <property type="match status" value="1"/>
</dbReference>
<dbReference type="AlphaFoldDB" id="A0A6N6M5X1"/>
<feature type="transmembrane region" description="Helical" evidence="6">
    <location>
        <begin position="62"/>
        <end position="80"/>
    </location>
</feature>
<keyword evidence="4 6" id="KW-1133">Transmembrane helix</keyword>
<organism evidence="8 9">
    <name type="scientific">Salibacter halophilus</name>
    <dbReference type="NCBI Taxonomy" id="1803916"/>
    <lineage>
        <taxon>Bacteria</taxon>
        <taxon>Pseudomonadati</taxon>
        <taxon>Bacteroidota</taxon>
        <taxon>Flavobacteriia</taxon>
        <taxon>Flavobacteriales</taxon>
        <taxon>Salibacteraceae</taxon>
        <taxon>Salibacter</taxon>
    </lineage>
</organism>
<evidence type="ECO:0000256" key="4">
    <source>
        <dbReference type="ARBA" id="ARBA00022989"/>
    </source>
</evidence>
<evidence type="ECO:0000256" key="1">
    <source>
        <dbReference type="ARBA" id="ARBA00004651"/>
    </source>
</evidence>
<evidence type="ECO:0000256" key="5">
    <source>
        <dbReference type="ARBA" id="ARBA00023136"/>
    </source>
</evidence>
<keyword evidence="3 6" id="KW-0812">Transmembrane</keyword>